<dbReference type="Pfam" id="PF18027">
    <property type="entry name" value="Pepdidase_M14_N"/>
    <property type="match status" value="1"/>
</dbReference>
<dbReference type="Gene3D" id="1.25.10.10">
    <property type="entry name" value="Leucine-rich Repeat Variant"/>
    <property type="match status" value="1"/>
</dbReference>
<dbReference type="InterPro" id="IPR016024">
    <property type="entry name" value="ARM-type_fold"/>
</dbReference>
<feature type="compositionally biased region" description="Basic and acidic residues" evidence="6">
    <location>
        <begin position="1"/>
        <end position="13"/>
    </location>
</feature>
<comment type="cofactor">
    <cofactor evidence="1">
        <name>Zn(2+)</name>
        <dbReference type="ChEBI" id="CHEBI:29105"/>
    </cofactor>
</comment>
<organism evidence="8 9">
    <name type="scientific">Dinoponera quadriceps</name>
    <name type="common">South American ant</name>
    <dbReference type="NCBI Taxonomy" id="609295"/>
    <lineage>
        <taxon>Eukaryota</taxon>
        <taxon>Metazoa</taxon>
        <taxon>Ecdysozoa</taxon>
        <taxon>Arthropoda</taxon>
        <taxon>Hexapoda</taxon>
        <taxon>Insecta</taxon>
        <taxon>Pterygota</taxon>
        <taxon>Neoptera</taxon>
        <taxon>Endopterygota</taxon>
        <taxon>Hymenoptera</taxon>
        <taxon>Apocrita</taxon>
        <taxon>Aculeata</taxon>
        <taxon>Formicoidea</taxon>
        <taxon>Formicidae</taxon>
        <taxon>Ponerinae</taxon>
        <taxon>Ponerini</taxon>
        <taxon>Dinoponera</taxon>
    </lineage>
</organism>
<dbReference type="PANTHER" id="PTHR12756:SF11">
    <property type="entry name" value="CYTOSOLIC CARBOXYPEPTIDASE 1"/>
    <property type="match status" value="1"/>
</dbReference>
<evidence type="ECO:0000256" key="4">
    <source>
        <dbReference type="ARBA" id="ARBA00026108"/>
    </source>
</evidence>
<protein>
    <recommendedName>
        <fullName evidence="4">tubulin-glutamate carboxypeptidase</fullName>
        <ecNumber evidence="4">3.4.17.24</ecNumber>
    </recommendedName>
</protein>
<dbReference type="RefSeq" id="XP_014480716.1">
    <property type="nucleotide sequence ID" value="XM_014625230.1"/>
</dbReference>
<dbReference type="InterPro" id="IPR011989">
    <property type="entry name" value="ARM-like"/>
</dbReference>
<dbReference type="InterPro" id="IPR000834">
    <property type="entry name" value="Peptidase_M14"/>
</dbReference>
<evidence type="ECO:0000313" key="9">
    <source>
        <dbReference type="RefSeq" id="XP_014480716.1"/>
    </source>
</evidence>
<evidence type="ECO:0000313" key="8">
    <source>
        <dbReference type="Proteomes" id="UP000515204"/>
    </source>
</evidence>
<gene>
    <name evidence="9" type="primary">LOC106747587</name>
</gene>
<feature type="region of interest" description="Disordered" evidence="6">
    <location>
        <begin position="431"/>
        <end position="453"/>
    </location>
</feature>
<feature type="region of interest" description="Disordered" evidence="6">
    <location>
        <begin position="521"/>
        <end position="540"/>
    </location>
</feature>
<evidence type="ECO:0000256" key="3">
    <source>
        <dbReference type="ARBA" id="ARBA00024524"/>
    </source>
</evidence>
<dbReference type="InterPro" id="IPR050821">
    <property type="entry name" value="Cytosolic_carboxypeptidase"/>
</dbReference>
<dbReference type="OrthoDB" id="10253041at2759"/>
<feature type="region of interest" description="Disordered" evidence="6">
    <location>
        <begin position="1174"/>
        <end position="1218"/>
    </location>
</feature>
<feature type="region of interest" description="Disordered" evidence="6">
    <location>
        <begin position="1"/>
        <end position="29"/>
    </location>
</feature>
<reference evidence="9" key="1">
    <citation type="submission" date="2025-08" db="UniProtKB">
        <authorList>
            <consortium name="RefSeq"/>
        </authorList>
    </citation>
    <scope>IDENTIFICATION</scope>
</reference>
<name>A0A6P3XQS0_DINQU</name>
<dbReference type="InterPro" id="IPR040626">
    <property type="entry name" value="Pepdidase_M14_N"/>
</dbReference>
<dbReference type="Pfam" id="PF25571">
    <property type="entry name" value="TPR_CCP1_N"/>
    <property type="match status" value="1"/>
</dbReference>
<dbReference type="Proteomes" id="UP000515204">
    <property type="component" value="Unplaced"/>
</dbReference>
<dbReference type="SUPFAM" id="SSF48371">
    <property type="entry name" value="ARM repeat"/>
    <property type="match status" value="1"/>
</dbReference>
<dbReference type="GO" id="GO:0008270">
    <property type="term" value="F:zinc ion binding"/>
    <property type="evidence" value="ECO:0007669"/>
    <property type="project" value="InterPro"/>
</dbReference>
<dbReference type="Gene3D" id="3.40.630.10">
    <property type="entry name" value="Zn peptidases"/>
    <property type="match status" value="1"/>
</dbReference>
<dbReference type="GO" id="GO:0004181">
    <property type="term" value="F:metallocarboxypeptidase activity"/>
    <property type="evidence" value="ECO:0007669"/>
    <property type="project" value="InterPro"/>
</dbReference>
<dbReference type="GeneID" id="106747587"/>
<feature type="domain" description="Peptidase M14" evidence="7">
    <location>
        <begin position="805"/>
        <end position="1087"/>
    </location>
</feature>
<dbReference type="AlphaFoldDB" id="A0A6P3XQS0"/>
<evidence type="ECO:0000256" key="5">
    <source>
        <dbReference type="PROSITE-ProRule" id="PRU01379"/>
    </source>
</evidence>
<dbReference type="EC" id="3.4.17.24" evidence="4"/>
<evidence type="ECO:0000256" key="2">
    <source>
        <dbReference type="ARBA" id="ARBA00005988"/>
    </source>
</evidence>
<feature type="active site" description="Proton donor/acceptor" evidence="5">
    <location>
        <position position="1051"/>
    </location>
</feature>
<dbReference type="GO" id="GO:0006508">
    <property type="term" value="P:proteolysis"/>
    <property type="evidence" value="ECO:0007669"/>
    <property type="project" value="InterPro"/>
</dbReference>
<dbReference type="PANTHER" id="PTHR12756">
    <property type="entry name" value="CYTOSOLIC CARBOXYPEPTIDASE"/>
    <property type="match status" value="1"/>
</dbReference>
<proteinExistence type="inferred from homology"/>
<keyword evidence="8" id="KW-1185">Reference proteome</keyword>
<dbReference type="Gene3D" id="2.60.40.3120">
    <property type="match status" value="1"/>
</dbReference>
<evidence type="ECO:0000256" key="1">
    <source>
        <dbReference type="ARBA" id="ARBA00001947"/>
    </source>
</evidence>
<feature type="compositionally biased region" description="Basic and acidic residues" evidence="6">
    <location>
        <begin position="1189"/>
        <end position="1205"/>
    </location>
</feature>
<comment type="similarity">
    <text evidence="2 5">Belongs to the peptidase M14 family.</text>
</comment>
<dbReference type="PROSITE" id="PS52035">
    <property type="entry name" value="PEPTIDASE_M14"/>
    <property type="match status" value="1"/>
</dbReference>
<dbReference type="KEGG" id="dqu:106747587"/>
<accession>A0A6P3XQS0</accession>
<comment type="catalytic activity">
    <reaction evidence="3">
        <text>C-terminal L-alpha-aminoacyl-L-glutamyl-L-glutamyl-[tubulin] + H2O = C-terminal L-alpha-aminoacyl-L-glutamyl-[tubulin] + L-glutamate</text>
        <dbReference type="Rhea" id="RHEA:63792"/>
        <dbReference type="Rhea" id="RHEA-COMP:16435"/>
        <dbReference type="Rhea" id="RHEA-COMP:16436"/>
        <dbReference type="ChEBI" id="CHEBI:15377"/>
        <dbReference type="ChEBI" id="CHEBI:29985"/>
        <dbReference type="ChEBI" id="CHEBI:149555"/>
        <dbReference type="ChEBI" id="CHEBI:149556"/>
        <dbReference type="EC" id="3.4.17.24"/>
    </reaction>
    <physiologicalReaction direction="left-to-right" evidence="3">
        <dbReference type="Rhea" id="RHEA:63793"/>
    </physiologicalReaction>
</comment>
<evidence type="ECO:0000256" key="6">
    <source>
        <dbReference type="SAM" id="MobiDB-lite"/>
    </source>
</evidence>
<evidence type="ECO:0000259" key="7">
    <source>
        <dbReference type="PROSITE" id="PS52035"/>
    </source>
</evidence>
<sequence>MRGASEKRDKENQRPMATAQATVPTDEDAADVVQQEDVMSAGNRNADEAVSDALLEKLRTHAAKPQEAGDAFRAVLAKIHARVTSSDRRVRERALEKLWQKNSGAMESFIVALENCKDHVADCSIAGILHECISPRASRSKSKKKGSKNKSATRTSSRMAVIQLVNLGITQVLVKLLINLQHADTITNEMLTQDILCILGQVAQRDQKFASKMKLLNSVKVFHALLRQHYNNNKILLPLLLIIKTLAKNPFSLQTLVRDGITGTLEKTFISVGYAPHLKLRTLIECLKHFTTNKLCCNKLVKVGIVHLLMRIFERWERFDGPMRLKICNYALNTLQHLCVIKAGRKAIKSNNGLQLLYRFCTNCPEDKAYDCLLSRICGIINQCLEKKELPVPEMSPARFVLPEANVRANSAESGSDIDSQANSMASAGRLYSDLDSGDDEEEEEGSHDSRNAIDNAIYMSDEVDEGKFFAGVFTSQRSEEDLVGYHTFFRELGGLRSQLRLAGSSAVKLTELGFIEDEQADSQSVKTGKSRTPPKDLTRVNGTTKQQLVTNDRHRLKILEDASGELTDQEAYCAVASRVRSVIGFVKVAYPDWTGGDGCGKAEPLNTKDRKVCRAKLLTCVERGFHSSAVQEVVYDLDALVGPACRQGRDARLLDNCDEKRIGKRVLDTKQLQFESRFESGNLRKAIQIGLREYDLILTPDVNSGSRHQWFYFEVSNMEANAPYTFNIVNCEKANSQFNFGMKPILFSVTEAKYGRPGWVRTGVDICYYRNCYQRPARGKTYLTTSFTVTFPHAHDVCYLAYHFPYTYSQLMTDIWKWRKKCANASVYFRAETLCETLNGNENPVLTITSPDSRGNPIHARKVIFLTSRVHPGESNASWVMHGTLKALLNDNQYACSLRDDYVFKIVPMLNIEGVVNGCNRYGLTNEDLNRRWSNPNQVYHPVIYHTKGLMEYCAKVLQRPPHVFVDYHGHSRRKNVFLFGCSRSGSWSAADRTKPDQPVQYLMLPHLMQKTSAAFALPLCSFKVERNKESTARVAVWRQLGVARSYTMESSFCGCDQGALAGLHLDTEHLKAIGRDFCRALSMMKYSGDDWAVEKSAMRPAIISEEIRRRSRPCGNSIAEKSRGLNSYIYDVDRRRSRPAARECAFCETTPQGRPRNVFRINTLCITPRRSHSDRDSRRVIASQRIPTEEHIPEESRCMDDRVSTSSESDESEYEI</sequence>
<feature type="compositionally biased region" description="Acidic residues" evidence="6">
    <location>
        <begin position="436"/>
        <end position="446"/>
    </location>
</feature>
<dbReference type="SUPFAM" id="SSF53187">
    <property type="entry name" value="Zn-dependent exopeptidases"/>
    <property type="match status" value="1"/>
</dbReference>
<dbReference type="Pfam" id="PF00246">
    <property type="entry name" value="Peptidase_M14"/>
    <property type="match status" value="1"/>
</dbReference>